<dbReference type="PROSITE" id="PS00798">
    <property type="entry name" value="ALDOKETO_REDUCTASE_1"/>
    <property type="match status" value="1"/>
</dbReference>
<evidence type="ECO:0000256" key="3">
    <source>
        <dbReference type="ARBA" id="ARBA00023002"/>
    </source>
</evidence>
<evidence type="ECO:0000256" key="5">
    <source>
        <dbReference type="PIRSR" id="PIRSR000097-2"/>
    </source>
</evidence>
<gene>
    <name evidence="8" type="ORF">SAMN05192585_10590</name>
</gene>
<keyword evidence="9" id="KW-1185">Reference proteome</keyword>
<dbReference type="SUPFAM" id="SSF51430">
    <property type="entry name" value="NAD(P)-linked oxidoreductase"/>
    <property type="match status" value="1"/>
</dbReference>
<dbReference type="STRING" id="258515.SAMN05192585_10590"/>
<dbReference type="InterPro" id="IPR023210">
    <property type="entry name" value="NADP_OxRdtase_dom"/>
</dbReference>
<evidence type="ECO:0000259" key="7">
    <source>
        <dbReference type="Pfam" id="PF00248"/>
    </source>
</evidence>
<dbReference type="InterPro" id="IPR018170">
    <property type="entry name" value="Aldo/ket_reductase_CS"/>
</dbReference>
<proteinExistence type="inferred from homology"/>
<keyword evidence="2" id="KW-0521">NADP</keyword>
<accession>A0A1G9WA81</accession>
<protein>
    <submittedName>
        <fullName evidence="8">Aldo/keto reductase</fullName>
    </submittedName>
</protein>
<sequence length="283" mass="32547">MIGLGDEYALHNGVRIPCIGYGTWQMPDNEETVNNIKEAIACGYRHIDTASAYENEASVGKAVRESEVAREGLFITTKLWNSDHGYDNTLRAFEKSLSLLQMEYVDLYLIHWPVPVHHKEDYQELNRETWRAFERLYNEGRVKAIGVSNFLIHHLQEIMQDCEIKPMVNQVELHPEYPQQELADFCKNNNILVEAWSPLMQGRIFQLPLLRELGQKYGKSVSQIAIRWILQKGIVPLPKASGAEHIRQNADVFSFELQKEDMLKIDALKGIGRIGSDPEHIDF</sequence>
<dbReference type="RefSeq" id="WP_092638275.1">
    <property type="nucleotide sequence ID" value="NZ_FNID01000005.1"/>
</dbReference>
<dbReference type="PIRSF" id="PIRSF000097">
    <property type="entry name" value="AKR"/>
    <property type="match status" value="1"/>
</dbReference>
<dbReference type="PRINTS" id="PR00069">
    <property type="entry name" value="ALDKETRDTASE"/>
</dbReference>
<evidence type="ECO:0000256" key="1">
    <source>
        <dbReference type="ARBA" id="ARBA00007905"/>
    </source>
</evidence>
<dbReference type="AlphaFoldDB" id="A0A1G9WA81"/>
<dbReference type="Proteomes" id="UP000199182">
    <property type="component" value="Unassembled WGS sequence"/>
</dbReference>
<feature type="site" description="Lowers pKa of active site Tyr" evidence="6">
    <location>
        <position position="78"/>
    </location>
</feature>
<feature type="domain" description="NADP-dependent oxidoreductase" evidence="7">
    <location>
        <begin position="19"/>
        <end position="268"/>
    </location>
</feature>
<dbReference type="PANTHER" id="PTHR43827">
    <property type="entry name" value="2,5-DIKETO-D-GLUCONIC ACID REDUCTASE"/>
    <property type="match status" value="1"/>
</dbReference>
<dbReference type="EMBL" id="FNID01000005">
    <property type="protein sequence ID" value="SDM81422.1"/>
    <property type="molecule type" value="Genomic_DNA"/>
</dbReference>
<organism evidence="8 9">
    <name type="scientific">Acetanaerobacterium elongatum</name>
    <dbReference type="NCBI Taxonomy" id="258515"/>
    <lineage>
        <taxon>Bacteria</taxon>
        <taxon>Bacillati</taxon>
        <taxon>Bacillota</taxon>
        <taxon>Clostridia</taxon>
        <taxon>Eubacteriales</taxon>
        <taxon>Oscillospiraceae</taxon>
        <taxon>Acetanaerobacterium</taxon>
    </lineage>
</organism>
<evidence type="ECO:0000313" key="8">
    <source>
        <dbReference type="EMBL" id="SDM81422.1"/>
    </source>
</evidence>
<dbReference type="InterPro" id="IPR036812">
    <property type="entry name" value="NAD(P)_OxRdtase_dom_sf"/>
</dbReference>
<evidence type="ECO:0000256" key="4">
    <source>
        <dbReference type="PIRSR" id="PIRSR000097-1"/>
    </source>
</evidence>
<comment type="similarity">
    <text evidence="1">Belongs to the aldo/keto reductase family.</text>
</comment>
<dbReference type="Gene3D" id="3.20.20.100">
    <property type="entry name" value="NADP-dependent oxidoreductase domain"/>
    <property type="match status" value="1"/>
</dbReference>
<name>A0A1G9WA81_9FIRM</name>
<dbReference type="Pfam" id="PF00248">
    <property type="entry name" value="Aldo_ket_red"/>
    <property type="match status" value="1"/>
</dbReference>
<dbReference type="GO" id="GO:0016616">
    <property type="term" value="F:oxidoreductase activity, acting on the CH-OH group of donors, NAD or NADP as acceptor"/>
    <property type="evidence" value="ECO:0007669"/>
    <property type="project" value="UniProtKB-ARBA"/>
</dbReference>
<dbReference type="PANTHER" id="PTHR43827:SF3">
    <property type="entry name" value="NADP-DEPENDENT OXIDOREDUCTASE DOMAIN-CONTAINING PROTEIN"/>
    <property type="match status" value="1"/>
</dbReference>
<feature type="active site" description="Proton donor" evidence="4">
    <location>
        <position position="53"/>
    </location>
</feature>
<dbReference type="InterPro" id="IPR020471">
    <property type="entry name" value="AKR"/>
</dbReference>
<evidence type="ECO:0000256" key="2">
    <source>
        <dbReference type="ARBA" id="ARBA00022857"/>
    </source>
</evidence>
<dbReference type="OrthoDB" id="9804790at2"/>
<evidence type="ECO:0000256" key="6">
    <source>
        <dbReference type="PIRSR" id="PIRSR000097-3"/>
    </source>
</evidence>
<feature type="binding site" evidence="5">
    <location>
        <position position="111"/>
    </location>
    <ligand>
        <name>substrate</name>
    </ligand>
</feature>
<dbReference type="PROSITE" id="PS00062">
    <property type="entry name" value="ALDOKETO_REDUCTASE_2"/>
    <property type="match status" value="1"/>
</dbReference>
<evidence type="ECO:0000313" key="9">
    <source>
        <dbReference type="Proteomes" id="UP000199182"/>
    </source>
</evidence>
<reference evidence="8 9" key="1">
    <citation type="submission" date="2016-10" db="EMBL/GenBank/DDBJ databases">
        <authorList>
            <person name="de Groot N.N."/>
        </authorList>
    </citation>
    <scope>NUCLEOTIDE SEQUENCE [LARGE SCALE GENOMIC DNA]</scope>
    <source>
        <strain evidence="8 9">CGMCC 1.5012</strain>
    </source>
</reference>
<keyword evidence="3" id="KW-0560">Oxidoreductase</keyword>
<dbReference type="FunFam" id="3.20.20.100:FF:000015">
    <property type="entry name" value="Oxidoreductase, aldo/keto reductase family"/>
    <property type="match status" value="1"/>
</dbReference>